<keyword evidence="5" id="KW-0235">DNA replication</keyword>
<dbReference type="NCBIfam" id="TIGR00594">
    <property type="entry name" value="polc"/>
    <property type="match status" value="1"/>
</dbReference>
<dbReference type="OrthoDB" id="9803237at2"/>
<evidence type="ECO:0000256" key="6">
    <source>
        <dbReference type="ARBA" id="ARBA00022932"/>
    </source>
</evidence>
<dbReference type="InterPro" id="IPR004805">
    <property type="entry name" value="DnaE2/DnaE/PolC"/>
</dbReference>
<dbReference type="InterPro" id="IPR041931">
    <property type="entry name" value="DNA_pol3_alpha_thumb_dom"/>
</dbReference>
<dbReference type="Pfam" id="PF17657">
    <property type="entry name" value="DNA_pol3_finger"/>
    <property type="match status" value="1"/>
</dbReference>
<dbReference type="Pfam" id="PF14579">
    <property type="entry name" value="HHH_6"/>
    <property type="match status" value="1"/>
</dbReference>
<dbReference type="NCBIfam" id="NF004226">
    <property type="entry name" value="PRK05673.1"/>
    <property type="match status" value="1"/>
</dbReference>
<dbReference type="RefSeq" id="WP_092061775.1">
    <property type="nucleotide sequence ID" value="NZ_FNIN01000001.1"/>
</dbReference>
<gene>
    <name evidence="9" type="ORF">SAMN04488516_101118</name>
</gene>
<dbReference type="CDD" id="cd12113">
    <property type="entry name" value="PHP_PolIIIA_DnaE3"/>
    <property type="match status" value="1"/>
</dbReference>
<evidence type="ECO:0000259" key="8">
    <source>
        <dbReference type="SMART" id="SM00481"/>
    </source>
</evidence>
<sequence>MSFTHLHCHTEYSLLDGAIRLKDLCARSKDYGFDAVCISDHGNLFGALTFYLLAKDYELKPIIGCEVYLTPGKMEEKGPDRFHLVLLAKNELGYKNLIKLVTLGWRKGFYYKPRIDKTVLKQYSEGLIALSACLNGEIQAAYFKFGPDRAIQIAQEYVQIFKDDFYLEMQANDLKEQQEINEFLYEVSKKYNIPVVGTNDCHYLDKDDAEAHDVLLCIQTNAKVDDRKRMRFETKELYFKSPEEMESYFSFCPEALKNVERIVEQCNLELKLGTPHFPCYDLPKGITLEEEFIKLAKQGLKKRLQYLDYVQDEKVYWDRLELELDIICQKGFPGYFLIVQDFINWAKAQDIPVGPGRGSAAGSLVAYSLGITNLDPIRYNLLFERFLNVERMSLPDIDVDFCFERRDEVIQYVTEKYGKDNVAQITTFGTMKAKAAVRDVGRALGLKLSLVDKIAKLIPDEGKITIKKALEIEPDLQKLFETSEEVQKLLTIAQKLEGLARHASTHAAGIVISDKPMWEYLPLYTGKKGEVVTQYDMKRVEKVGLIKFDFLGLKTLTVISNTLKLAQKNGKKIPDLDTLPLNDNKTFELLCKGQTDGVFQLESSGMRKVLQDLRPSCFEDIIALLALYRPGPIQSGMVADFIDRKHGKKEVKYPHPDLENILKETYGVILYQEQVMQIASVLANYSLGDGDILRRAMGKKDPAVMAKQRSKFLEGARKKGVEEETAEYIFDLMEKFAGYGFNKSHSAAYALVSYQTAYLKAHFPAEFMSALITSEVHNSDKVVMHLNAAKEMGLEILPPDVNKSFFYFSVENEKIRFGLGAIKNVGISAIDSIVNEREKNGPFSSFLDFCRRVNLRKVTKRVLEMLIKSGAMDCFGCSRKSLLESIDKVVAEAHKKNKIKNCLQKSLLGMDNFKEECNLSGLGIDIPEKDIKEFSEKEKLRFEKESLGLYLSGHPLLPYKNDLTRLSLTTIEDCKKLAPNTKVNVSAICVGKKIHVNKKGQKMAFCQIEDFTASCELVVFAKIFEESVNLLEQDEPLFIEARISSYEGQEQNNGEEGVTEEANKVVKLIADKITLIKDVITRNQEPVTLNLSLDSDVMVVDQLKNIFSKYQGNTEIRLRINSKDSYCILHLNPIWRINPCTEFWNEVNSILKMEV</sequence>
<evidence type="ECO:0000256" key="2">
    <source>
        <dbReference type="ARBA" id="ARBA00019114"/>
    </source>
</evidence>
<dbReference type="GO" id="GO:0003887">
    <property type="term" value="F:DNA-directed DNA polymerase activity"/>
    <property type="evidence" value="ECO:0007669"/>
    <property type="project" value="UniProtKB-KW"/>
</dbReference>
<evidence type="ECO:0000313" key="10">
    <source>
        <dbReference type="Proteomes" id="UP000199602"/>
    </source>
</evidence>
<dbReference type="Pfam" id="PF07733">
    <property type="entry name" value="DNA_pol3_alpha"/>
    <property type="match status" value="1"/>
</dbReference>
<organism evidence="9 10">
    <name type="scientific">Desulfonauticus submarinus</name>
    <dbReference type="NCBI Taxonomy" id="206665"/>
    <lineage>
        <taxon>Bacteria</taxon>
        <taxon>Pseudomonadati</taxon>
        <taxon>Thermodesulfobacteriota</taxon>
        <taxon>Desulfovibrionia</taxon>
        <taxon>Desulfovibrionales</taxon>
        <taxon>Desulfonauticaceae</taxon>
        <taxon>Desulfonauticus</taxon>
    </lineage>
</organism>
<name>A0A1G9ZNV5_9BACT</name>
<dbReference type="GO" id="GO:0006260">
    <property type="term" value="P:DNA replication"/>
    <property type="evidence" value="ECO:0007669"/>
    <property type="project" value="UniProtKB-KW"/>
</dbReference>
<feature type="domain" description="Polymerase/histidinol phosphatase N-terminal" evidence="8">
    <location>
        <begin position="4"/>
        <end position="71"/>
    </location>
</feature>
<dbReference type="EMBL" id="FNIN01000001">
    <property type="protein sequence ID" value="SDN23192.1"/>
    <property type="molecule type" value="Genomic_DNA"/>
</dbReference>
<dbReference type="Gene3D" id="3.20.20.140">
    <property type="entry name" value="Metal-dependent hydrolases"/>
    <property type="match status" value="1"/>
</dbReference>
<keyword evidence="3" id="KW-0808">Transferase</keyword>
<dbReference type="Gene3D" id="1.10.10.1600">
    <property type="entry name" value="Bacterial DNA polymerase III alpha subunit, thumb domain"/>
    <property type="match status" value="1"/>
</dbReference>
<dbReference type="PANTHER" id="PTHR32294:SF0">
    <property type="entry name" value="DNA POLYMERASE III SUBUNIT ALPHA"/>
    <property type="match status" value="1"/>
</dbReference>
<dbReference type="EC" id="2.7.7.7" evidence="1"/>
<dbReference type="SMART" id="SM00481">
    <property type="entry name" value="POLIIIAc"/>
    <property type="match status" value="1"/>
</dbReference>
<evidence type="ECO:0000313" key="9">
    <source>
        <dbReference type="EMBL" id="SDN23192.1"/>
    </source>
</evidence>
<dbReference type="InterPro" id="IPR011708">
    <property type="entry name" value="DNA_pol3_alpha_NTPase_dom"/>
</dbReference>
<evidence type="ECO:0000256" key="1">
    <source>
        <dbReference type="ARBA" id="ARBA00012417"/>
    </source>
</evidence>
<dbReference type="InterPro" id="IPR016195">
    <property type="entry name" value="Pol/histidinol_Pase-like"/>
</dbReference>
<evidence type="ECO:0000256" key="3">
    <source>
        <dbReference type="ARBA" id="ARBA00022679"/>
    </source>
</evidence>
<evidence type="ECO:0000256" key="7">
    <source>
        <dbReference type="ARBA" id="ARBA00049244"/>
    </source>
</evidence>
<comment type="catalytic activity">
    <reaction evidence="7">
        <text>DNA(n) + a 2'-deoxyribonucleoside 5'-triphosphate = DNA(n+1) + diphosphate</text>
        <dbReference type="Rhea" id="RHEA:22508"/>
        <dbReference type="Rhea" id="RHEA-COMP:17339"/>
        <dbReference type="Rhea" id="RHEA-COMP:17340"/>
        <dbReference type="ChEBI" id="CHEBI:33019"/>
        <dbReference type="ChEBI" id="CHEBI:61560"/>
        <dbReference type="ChEBI" id="CHEBI:173112"/>
        <dbReference type="EC" id="2.7.7.7"/>
    </reaction>
</comment>
<dbReference type="InterPro" id="IPR004013">
    <property type="entry name" value="PHP_dom"/>
</dbReference>
<dbReference type="Pfam" id="PF02811">
    <property type="entry name" value="PHP"/>
    <property type="match status" value="1"/>
</dbReference>
<reference evidence="9 10" key="1">
    <citation type="submission" date="2016-10" db="EMBL/GenBank/DDBJ databases">
        <authorList>
            <person name="de Groot N.N."/>
        </authorList>
    </citation>
    <scope>NUCLEOTIDE SEQUENCE [LARGE SCALE GENOMIC DNA]</scope>
    <source>
        <strain evidence="9 10">DSM 15269</strain>
    </source>
</reference>
<dbReference type="Proteomes" id="UP000199602">
    <property type="component" value="Unassembled WGS sequence"/>
</dbReference>
<dbReference type="SUPFAM" id="SSF89550">
    <property type="entry name" value="PHP domain-like"/>
    <property type="match status" value="1"/>
</dbReference>
<accession>A0A1G9ZNV5</accession>
<dbReference type="InterPro" id="IPR003141">
    <property type="entry name" value="Pol/His_phosphatase_N"/>
</dbReference>
<dbReference type="NCBIfam" id="NF005298">
    <property type="entry name" value="PRK06826.1"/>
    <property type="match status" value="1"/>
</dbReference>
<dbReference type="GO" id="GO:0008408">
    <property type="term" value="F:3'-5' exonuclease activity"/>
    <property type="evidence" value="ECO:0007669"/>
    <property type="project" value="InterPro"/>
</dbReference>
<keyword evidence="6" id="KW-0239">DNA-directed DNA polymerase</keyword>
<evidence type="ECO:0000256" key="5">
    <source>
        <dbReference type="ARBA" id="ARBA00022705"/>
    </source>
</evidence>
<dbReference type="AlphaFoldDB" id="A0A1G9ZNV5"/>
<keyword evidence="10" id="KW-1185">Reference proteome</keyword>
<dbReference type="PANTHER" id="PTHR32294">
    <property type="entry name" value="DNA POLYMERASE III SUBUNIT ALPHA"/>
    <property type="match status" value="1"/>
</dbReference>
<dbReference type="CDD" id="cd04485">
    <property type="entry name" value="DnaE_OBF"/>
    <property type="match status" value="1"/>
</dbReference>
<evidence type="ECO:0000256" key="4">
    <source>
        <dbReference type="ARBA" id="ARBA00022695"/>
    </source>
</evidence>
<dbReference type="InterPro" id="IPR040982">
    <property type="entry name" value="DNA_pol3_finger"/>
</dbReference>
<dbReference type="Gene3D" id="1.10.150.870">
    <property type="match status" value="1"/>
</dbReference>
<proteinExistence type="predicted"/>
<dbReference type="STRING" id="206665.SAMN04488516_101118"/>
<protein>
    <recommendedName>
        <fullName evidence="2">DNA polymerase III subunit alpha</fullName>
        <ecNumber evidence="1">2.7.7.7</ecNumber>
    </recommendedName>
</protein>
<keyword evidence="4" id="KW-0548">Nucleotidyltransferase</keyword>
<dbReference type="InterPro" id="IPR029460">
    <property type="entry name" value="DNAPol_HHH"/>
</dbReference>